<proteinExistence type="predicted"/>
<dbReference type="PANTHER" id="PTHR21666:SF270">
    <property type="entry name" value="MUREIN HYDROLASE ACTIVATOR ENVC"/>
    <property type="match status" value="1"/>
</dbReference>
<keyword evidence="4" id="KW-1185">Reference proteome</keyword>
<dbReference type="EMBL" id="FQVO01000007">
    <property type="protein sequence ID" value="SHE98378.1"/>
    <property type="molecule type" value="Genomic_DNA"/>
</dbReference>
<dbReference type="InterPro" id="IPR023346">
    <property type="entry name" value="Lysozyme-like_dom_sf"/>
</dbReference>
<protein>
    <submittedName>
        <fullName evidence="3">Predicted chitinase</fullName>
    </submittedName>
</protein>
<organism evidence="3 4">
    <name type="scientific">Chryseobacterium takakiae</name>
    <dbReference type="NCBI Taxonomy" id="1302685"/>
    <lineage>
        <taxon>Bacteria</taxon>
        <taxon>Pseudomonadati</taxon>
        <taxon>Bacteroidota</taxon>
        <taxon>Flavobacteriia</taxon>
        <taxon>Flavobacteriales</taxon>
        <taxon>Weeksellaceae</taxon>
        <taxon>Chryseobacterium group</taxon>
        <taxon>Chryseobacterium</taxon>
    </lineage>
</organism>
<dbReference type="AlphaFoldDB" id="A0A1M4XY69"/>
<dbReference type="InterPro" id="IPR011055">
    <property type="entry name" value="Dup_hybrid_motif"/>
</dbReference>
<dbReference type="InterPro" id="IPR016047">
    <property type="entry name" value="M23ase_b-sheet_dom"/>
</dbReference>
<accession>A0A1M4XY69</accession>
<dbReference type="Gene3D" id="2.70.70.10">
    <property type="entry name" value="Glucose Permease (Domain IIA)"/>
    <property type="match status" value="1"/>
</dbReference>
<feature type="compositionally biased region" description="Low complexity" evidence="1">
    <location>
        <begin position="283"/>
        <end position="294"/>
    </location>
</feature>
<dbReference type="Proteomes" id="UP000184236">
    <property type="component" value="Unassembled WGS sequence"/>
</dbReference>
<dbReference type="PANTHER" id="PTHR21666">
    <property type="entry name" value="PEPTIDASE-RELATED"/>
    <property type="match status" value="1"/>
</dbReference>
<feature type="compositionally biased region" description="Low complexity" evidence="1">
    <location>
        <begin position="233"/>
        <end position="262"/>
    </location>
</feature>
<dbReference type="STRING" id="1302685.SAMN05444408_10712"/>
<dbReference type="SUPFAM" id="SSF53955">
    <property type="entry name" value="Lysozyme-like"/>
    <property type="match status" value="1"/>
</dbReference>
<dbReference type="InterPro" id="IPR050570">
    <property type="entry name" value="Cell_wall_metabolism_enzyme"/>
</dbReference>
<feature type="compositionally biased region" description="Polar residues" evidence="1">
    <location>
        <begin position="269"/>
        <end position="281"/>
    </location>
</feature>
<evidence type="ECO:0000313" key="4">
    <source>
        <dbReference type="Proteomes" id="UP000184236"/>
    </source>
</evidence>
<dbReference type="RefSeq" id="WP_072884701.1">
    <property type="nucleotide sequence ID" value="NZ_FQVO01000007.1"/>
</dbReference>
<feature type="domain" description="M23ase beta-sheet core" evidence="2">
    <location>
        <begin position="962"/>
        <end position="1012"/>
    </location>
</feature>
<evidence type="ECO:0000256" key="1">
    <source>
        <dbReference type="SAM" id="MobiDB-lite"/>
    </source>
</evidence>
<dbReference type="SUPFAM" id="SSF51261">
    <property type="entry name" value="Duplicated hybrid motif"/>
    <property type="match status" value="1"/>
</dbReference>
<dbReference type="Gene3D" id="1.10.530.10">
    <property type="match status" value="1"/>
</dbReference>
<gene>
    <name evidence="3" type="ORF">SAMN05444408_10712</name>
</gene>
<name>A0A1M4XY69_9FLAO</name>
<dbReference type="Pfam" id="PF01551">
    <property type="entry name" value="Peptidase_M23"/>
    <property type="match status" value="1"/>
</dbReference>
<feature type="region of interest" description="Disordered" evidence="1">
    <location>
        <begin position="217"/>
        <end position="304"/>
    </location>
</feature>
<dbReference type="CDD" id="cd12797">
    <property type="entry name" value="M23_peptidase"/>
    <property type="match status" value="1"/>
</dbReference>
<evidence type="ECO:0000259" key="2">
    <source>
        <dbReference type="Pfam" id="PF01551"/>
    </source>
</evidence>
<dbReference type="GO" id="GO:0004222">
    <property type="term" value="F:metalloendopeptidase activity"/>
    <property type="evidence" value="ECO:0007669"/>
    <property type="project" value="TreeGrafter"/>
</dbReference>
<sequence>MSKKGVSKISGNPTPAIGEKTTYIVTDWYPSTPAGERNPAAVTWELFKKRANGSFTTTNIKKKGDGSFTFGEVAAKNTYRLEAYLHEPEGSGPTTIDITPQLAGTPEITKVELRYADDTPGTVFSYTDKLIAKAICINLTGKKLVFTLWEDDAAGNGHNAGNLFVDSREAIVDRTGTATAEFVLTKALMQKAAQGETDPQKLEFYVTVEYYSNRKHATNNVEVQNPEYREPAQQTQQSGSPQQNSGPSQPSQQQPVSRTQQSGAEDNDATQPDASNQTNGTIEPEQQPTPQQPEGRTTSVVEEPKAESLLDAYFAKEEFTKETDETDGNYTYTFASNNNNINKDTVAQIIKGKVDPAVKKDKKYAKFETIKSALTKTSYAKGETISFALYKLGPVFVKINNAPLEEEVYVVATTMLLDGKEVSINIKEKEAILIENDANLPVLEAKENGAEITTLKAIAQNGLAKVKIKLRPQSDDTLKEWKEKLTGIKDGTHTYTFGGNGNNTATAQQKRRIAGIIINKIKAELAEQKKFAKSEAIEKALTKEVYNKDEQITFDVYKSVTEYLWLKAECTGNLQKHEGEFLKKDGAYFEIGKKCPRCTEKITIEQIEELYGSLPAHKAFRQEVVDNLNKYIFDSGKEIHINTCLRKAHFFAQVGAETLGINPDWMVETDKFRYSKSRSLSIFGQRAANLNAAGLLETYCSENPQRRLMNYMYAAENGFGNGNGNEASGDGYLFRGRGLKQLTGRGNYRSAANYIKEIFPDEYTDLEADPDKVKEAKYAVLTAIAFWEKHEIWKTADTVKVSTLDNVKKVRRLVNPGLAGLGDAKSYFDKGITVFKVNSCSPVEGGDSTWHDPIDNPQRTYYNSSGVHREQNGAFGPVRTRIVNGQAVPRNHQGLDIFADVDTPCKACLDGTIVSYTNEGSAGYGNVLVLEVSGEDLRKAKRNYTHEFTAEVESGSGFDINADKFYLRYAHLKSAVKTSGEVTAGETICYSGDSGNASGVPNPHLHFEVAMNATGNGTGLQNRYNPAYFVRLTAIDQPAQQAVKDARS</sequence>
<reference evidence="4" key="1">
    <citation type="submission" date="2016-11" db="EMBL/GenBank/DDBJ databases">
        <authorList>
            <person name="Varghese N."/>
            <person name="Submissions S."/>
        </authorList>
    </citation>
    <scope>NUCLEOTIDE SEQUENCE [LARGE SCALE GENOMIC DNA]</scope>
    <source>
        <strain evidence="4">DSM 26898</strain>
    </source>
</reference>
<evidence type="ECO:0000313" key="3">
    <source>
        <dbReference type="EMBL" id="SHE98378.1"/>
    </source>
</evidence>
<dbReference type="OrthoDB" id="961266at2"/>